<protein>
    <recommendedName>
        <fullName evidence="2">Putative carbamate hydrolase RutD</fullName>
        <ecNumber evidence="2">3.5.1.-</ecNumber>
    </recommendedName>
    <alternativeName>
        <fullName evidence="2">Aminohydrolase</fullName>
    </alternativeName>
</protein>
<dbReference type="Proteomes" id="UP000184520">
    <property type="component" value="Unassembled WGS sequence"/>
</dbReference>
<proteinExistence type="inferred from homology"/>
<evidence type="ECO:0000313" key="5">
    <source>
        <dbReference type="Proteomes" id="UP000184520"/>
    </source>
</evidence>
<dbReference type="PANTHER" id="PTHR43798:SF5">
    <property type="entry name" value="MONOACYLGLYCEROL LIPASE ABHD6"/>
    <property type="match status" value="1"/>
</dbReference>
<dbReference type="EC" id="3.5.1.-" evidence="2"/>
<dbReference type="InterPro" id="IPR050266">
    <property type="entry name" value="AB_hydrolase_sf"/>
</dbReference>
<accession>A0A1M5E8F3</accession>
<dbReference type="Pfam" id="PF00561">
    <property type="entry name" value="Abhydrolase_1"/>
    <property type="match status" value="1"/>
</dbReference>
<evidence type="ECO:0000256" key="2">
    <source>
        <dbReference type="HAMAP-Rule" id="MF_00832"/>
    </source>
</evidence>
<comment type="similarity">
    <text evidence="2">Belongs to the AB hydrolase superfamily. Hydrolase RutD family.</text>
</comment>
<dbReference type="PRINTS" id="PR00111">
    <property type="entry name" value="ABHYDROLASE"/>
</dbReference>
<dbReference type="HAMAP" id="MF_00832">
    <property type="entry name" value="RutD"/>
    <property type="match status" value="1"/>
</dbReference>
<dbReference type="GO" id="GO:0019740">
    <property type="term" value="P:nitrogen utilization"/>
    <property type="evidence" value="ECO:0007669"/>
    <property type="project" value="UniProtKB-UniRule"/>
</dbReference>
<keyword evidence="5" id="KW-1185">Reference proteome</keyword>
<sequence length="265" mass="29200">MHYEWHGSQLDSAPVLVFSSGLGGSAHFWKGQLAALGKDYRILLYDHAGTGRSPAKLPDNYSIEHMADELLTLLASLSVTRCDFVGHALGGLVGMALAKNQPALINNLVVVNAWSQPNPHTLRCFAIRKALLANCEPQMFLQMQALILYPPDYITRHITELGQEEAHMLAHFPNQPNLLKRIEALSQFDIDASLGQIQTRTLVYANKDDVLVPWQQSLNLANKLPNAQLQAFDYGGHASSVTTPDTFNDTLLTFLSTQQQAAQAV</sequence>
<organism evidence="4 5">
    <name type="scientific">Marisediminitalea aggregata</name>
    <dbReference type="NCBI Taxonomy" id="634436"/>
    <lineage>
        <taxon>Bacteria</taxon>
        <taxon>Pseudomonadati</taxon>
        <taxon>Pseudomonadota</taxon>
        <taxon>Gammaproteobacteria</taxon>
        <taxon>Alteromonadales</taxon>
        <taxon>Alteromonadaceae</taxon>
        <taxon>Marisediminitalea</taxon>
    </lineage>
</organism>
<dbReference type="PANTHER" id="PTHR43798">
    <property type="entry name" value="MONOACYLGLYCEROL LIPASE"/>
    <property type="match status" value="1"/>
</dbReference>
<evidence type="ECO:0000313" key="4">
    <source>
        <dbReference type="EMBL" id="SHF75455.1"/>
    </source>
</evidence>
<reference evidence="5" key="1">
    <citation type="submission" date="2016-11" db="EMBL/GenBank/DDBJ databases">
        <authorList>
            <person name="Varghese N."/>
            <person name="Submissions S."/>
        </authorList>
    </citation>
    <scope>NUCLEOTIDE SEQUENCE [LARGE SCALE GENOMIC DNA]</scope>
    <source>
        <strain evidence="5">CGMCC 1.8995</strain>
    </source>
</reference>
<dbReference type="SUPFAM" id="SSF53474">
    <property type="entry name" value="alpha/beta-Hydrolases"/>
    <property type="match status" value="1"/>
</dbReference>
<dbReference type="RefSeq" id="WP_073316811.1">
    <property type="nucleotide sequence ID" value="NZ_FQWD01000001.1"/>
</dbReference>
<comment type="catalytic activity">
    <reaction evidence="2">
        <text>carbamate + 2 H(+) = NH4(+) + CO2</text>
        <dbReference type="Rhea" id="RHEA:15649"/>
        <dbReference type="ChEBI" id="CHEBI:13941"/>
        <dbReference type="ChEBI" id="CHEBI:15378"/>
        <dbReference type="ChEBI" id="CHEBI:16526"/>
        <dbReference type="ChEBI" id="CHEBI:28938"/>
    </reaction>
</comment>
<dbReference type="OrthoDB" id="9804723at2"/>
<dbReference type="GO" id="GO:0016020">
    <property type="term" value="C:membrane"/>
    <property type="evidence" value="ECO:0007669"/>
    <property type="project" value="TreeGrafter"/>
</dbReference>
<dbReference type="EMBL" id="FQWD01000001">
    <property type="protein sequence ID" value="SHF75455.1"/>
    <property type="molecule type" value="Genomic_DNA"/>
</dbReference>
<dbReference type="GO" id="GO:0046464">
    <property type="term" value="P:acylglycerol catabolic process"/>
    <property type="evidence" value="ECO:0007669"/>
    <property type="project" value="TreeGrafter"/>
</dbReference>
<comment type="function">
    <text evidence="2">Involved in pyrimidine catabolism. May facilitate the hydrolysis of carbamate, a reaction that can also occur spontaneously.</text>
</comment>
<feature type="domain" description="AB hydrolase-1" evidence="3">
    <location>
        <begin position="14"/>
        <end position="120"/>
    </location>
</feature>
<dbReference type="InterPro" id="IPR000073">
    <property type="entry name" value="AB_hydrolase_1"/>
</dbReference>
<dbReference type="GO" id="GO:0016811">
    <property type="term" value="F:hydrolase activity, acting on carbon-nitrogen (but not peptide) bonds, in linear amides"/>
    <property type="evidence" value="ECO:0007669"/>
    <property type="project" value="InterPro"/>
</dbReference>
<dbReference type="InterPro" id="IPR019913">
    <property type="entry name" value="Pyrimidine_utilisation_RutD"/>
</dbReference>
<dbReference type="STRING" id="634436.SAMN05216361_0293"/>
<gene>
    <name evidence="2" type="primary">rutD</name>
    <name evidence="4" type="ORF">SAMN05216361_0293</name>
</gene>
<dbReference type="GO" id="GO:0006212">
    <property type="term" value="P:uracil catabolic process"/>
    <property type="evidence" value="ECO:0007669"/>
    <property type="project" value="UniProtKB-UniRule"/>
</dbReference>
<dbReference type="InterPro" id="IPR029058">
    <property type="entry name" value="AB_hydrolase_fold"/>
</dbReference>
<evidence type="ECO:0000256" key="1">
    <source>
        <dbReference type="ARBA" id="ARBA00022801"/>
    </source>
</evidence>
<dbReference type="AlphaFoldDB" id="A0A1M5E8F3"/>
<name>A0A1M5E8F3_9ALTE</name>
<dbReference type="Gene3D" id="3.40.50.1820">
    <property type="entry name" value="alpha/beta hydrolase"/>
    <property type="match status" value="1"/>
</dbReference>
<dbReference type="NCBIfam" id="TIGR03611">
    <property type="entry name" value="RutD"/>
    <property type="match status" value="1"/>
</dbReference>
<evidence type="ECO:0000259" key="3">
    <source>
        <dbReference type="Pfam" id="PF00561"/>
    </source>
</evidence>
<keyword evidence="1 2" id="KW-0378">Hydrolase</keyword>
<dbReference type="GO" id="GO:0047372">
    <property type="term" value="F:monoacylglycerol lipase activity"/>
    <property type="evidence" value="ECO:0007669"/>
    <property type="project" value="TreeGrafter"/>
</dbReference>